<keyword evidence="2 5" id="KW-0378">Hydrolase</keyword>
<dbReference type="InterPro" id="IPR002018">
    <property type="entry name" value="CarbesteraseB"/>
</dbReference>
<dbReference type="Proteomes" id="UP000067626">
    <property type="component" value="Chromosome"/>
</dbReference>
<dbReference type="EC" id="3.1.1.-" evidence="5"/>
<accession>A0A0K1E694</accession>
<dbReference type="InterPro" id="IPR050654">
    <property type="entry name" value="AChE-related_enzymes"/>
</dbReference>
<evidence type="ECO:0000259" key="7">
    <source>
        <dbReference type="Pfam" id="PF00135"/>
    </source>
</evidence>
<keyword evidence="3" id="KW-1015">Disulfide bond</keyword>
<evidence type="ECO:0000256" key="3">
    <source>
        <dbReference type="ARBA" id="ARBA00023157"/>
    </source>
</evidence>
<dbReference type="KEGG" id="ccro:CMC5_001810"/>
<feature type="domain" description="Carboxylesterase type B" evidence="7">
    <location>
        <begin position="44"/>
        <end position="531"/>
    </location>
</feature>
<dbReference type="InterPro" id="IPR019826">
    <property type="entry name" value="Carboxylesterase_B_AS"/>
</dbReference>
<dbReference type="PROSITE" id="PS00941">
    <property type="entry name" value="CARBOXYLESTERASE_B_2"/>
    <property type="match status" value="1"/>
</dbReference>
<dbReference type="PANTHER" id="PTHR43918:SF4">
    <property type="entry name" value="CARBOXYLIC ESTER HYDROLASE"/>
    <property type="match status" value="1"/>
</dbReference>
<evidence type="ECO:0000256" key="6">
    <source>
        <dbReference type="SAM" id="MobiDB-lite"/>
    </source>
</evidence>
<dbReference type="STRING" id="52.CMC5_001810"/>
<proteinExistence type="inferred from homology"/>
<dbReference type="PROSITE" id="PS00122">
    <property type="entry name" value="CARBOXYLESTERASE_B_1"/>
    <property type="match status" value="1"/>
</dbReference>
<dbReference type="PATRIC" id="fig|52.7.peg.196"/>
<protein>
    <recommendedName>
        <fullName evidence="5">Carboxylic ester hydrolase</fullName>
        <ecNumber evidence="5">3.1.1.-</ecNumber>
    </recommendedName>
</protein>
<feature type="active site" description="Charge relay system" evidence="4">
    <location>
        <position position="449"/>
    </location>
</feature>
<feature type="chain" id="PRO_5005392843" description="Carboxylic ester hydrolase" evidence="5">
    <location>
        <begin position="25"/>
        <end position="539"/>
    </location>
</feature>
<dbReference type="PROSITE" id="PS51257">
    <property type="entry name" value="PROKAR_LIPOPROTEIN"/>
    <property type="match status" value="1"/>
</dbReference>
<evidence type="ECO:0000256" key="2">
    <source>
        <dbReference type="ARBA" id="ARBA00022801"/>
    </source>
</evidence>
<dbReference type="ESTHER" id="choco-a0a0k1e694">
    <property type="family name" value="Carb_B_Bacteria"/>
</dbReference>
<dbReference type="InterPro" id="IPR019819">
    <property type="entry name" value="Carboxylesterase_B_CS"/>
</dbReference>
<keyword evidence="9" id="KW-1185">Reference proteome</keyword>
<dbReference type="InterPro" id="IPR000997">
    <property type="entry name" value="Cholinesterase"/>
</dbReference>
<feature type="active site" description="Acyl-ester intermediate" evidence="4">
    <location>
        <position position="230"/>
    </location>
</feature>
<evidence type="ECO:0000256" key="4">
    <source>
        <dbReference type="PIRSR" id="PIRSR600997-1"/>
    </source>
</evidence>
<dbReference type="InterPro" id="IPR029058">
    <property type="entry name" value="AB_hydrolase_fold"/>
</dbReference>
<evidence type="ECO:0000313" key="9">
    <source>
        <dbReference type="Proteomes" id="UP000067626"/>
    </source>
</evidence>
<evidence type="ECO:0000313" key="8">
    <source>
        <dbReference type="EMBL" id="AKT36068.1"/>
    </source>
</evidence>
<evidence type="ECO:0000256" key="1">
    <source>
        <dbReference type="ARBA" id="ARBA00005964"/>
    </source>
</evidence>
<dbReference type="AlphaFoldDB" id="A0A0K1E694"/>
<dbReference type="EMBL" id="CP012159">
    <property type="protein sequence ID" value="AKT36068.1"/>
    <property type="molecule type" value="Genomic_DNA"/>
</dbReference>
<dbReference type="OrthoDB" id="9775851at2"/>
<dbReference type="Pfam" id="PF00135">
    <property type="entry name" value="COesterase"/>
    <property type="match status" value="1"/>
</dbReference>
<dbReference type="PANTHER" id="PTHR43918">
    <property type="entry name" value="ACETYLCHOLINESTERASE"/>
    <property type="match status" value="1"/>
</dbReference>
<sequence length="539" mass="55914">MSLPRAASRALLLGLLATSSGLLAMGCGESDPEVPEPGEPGPLRIETEQGPVEGTLVDTTRTFLGIPFAAPPVGELRWKAPAPPEARTDTLHASAPGSACPQAGPAGTSGGDTSEDCLTLNVWTPERPASSSLPVLVWLHGGGFTFGSGGEPSYDGQRLSEATGAVVVTANYRLGPLGFLALPALKAEDTAHPSAGAYGIEDQRAALAWVKANIAGFGGDPGAVTLFGESAGGASVCIHMTSPASRGLFQRAIVQSGPCSLVADEATAFQRGEALSEALGCQEASDPLACLRGKSSREVLDALPSDLDFISGGSSWYPVVDGWNLPDFPETLLAARDFEQVPTVVGANANEANLFVVLAGNIEVNDDADFEALVEQLVPGQGAAVLARYPSATYGSSLAAAMAAVGDAAFVCPARRTARAVAAAGVPTYLYHFTYAPPNGLFGDLGAFHSAEIKFVFGNRTQLLPQPLEGEELTLLLTMRGFWGRHARSGAPGTEAGVTWPRYDAGTDEALILDIAPRTEAGLRKAECDYWDGVRIGPR</sequence>
<dbReference type="SUPFAM" id="SSF53474">
    <property type="entry name" value="alpha/beta-Hydrolases"/>
    <property type="match status" value="1"/>
</dbReference>
<feature type="active site" description="Charge relay system" evidence="4">
    <location>
        <position position="351"/>
    </location>
</feature>
<gene>
    <name evidence="8" type="ORF">CMC5_001810</name>
</gene>
<name>A0A0K1E694_CHOCO</name>
<feature type="signal peptide" evidence="5">
    <location>
        <begin position="1"/>
        <end position="24"/>
    </location>
</feature>
<organism evidence="8 9">
    <name type="scientific">Chondromyces crocatus</name>
    <dbReference type="NCBI Taxonomy" id="52"/>
    <lineage>
        <taxon>Bacteria</taxon>
        <taxon>Pseudomonadati</taxon>
        <taxon>Myxococcota</taxon>
        <taxon>Polyangia</taxon>
        <taxon>Polyangiales</taxon>
        <taxon>Polyangiaceae</taxon>
        <taxon>Chondromyces</taxon>
    </lineage>
</organism>
<feature type="region of interest" description="Disordered" evidence="6">
    <location>
        <begin position="84"/>
        <end position="113"/>
    </location>
</feature>
<dbReference type="PRINTS" id="PR00878">
    <property type="entry name" value="CHOLNESTRASE"/>
</dbReference>
<comment type="similarity">
    <text evidence="1 5">Belongs to the type-B carboxylesterase/lipase family.</text>
</comment>
<dbReference type="RefSeq" id="WP_050428642.1">
    <property type="nucleotide sequence ID" value="NZ_CP012159.1"/>
</dbReference>
<evidence type="ECO:0000256" key="5">
    <source>
        <dbReference type="RuleBase" id="RU361235"/>
    </source>
</evidence>
<dbReference type="Gene3D" id="3.40.50.1820">
    <property type="entry name" value="alpha/beta hydrolase"/>
    <property type="match status" value="1"/>
</dbReference>
<feature type="region of interest" description="Disordered" evidence="6">
    <location>
        <begin position="28"/>
        <end position="47"/>
    </location>
</feature>
<keyword evidence="5" id="KW-0732">Signal</keyword>
<dbReference type="GO" id="GO:0004104">
    <property type="term" value="F:cholinesterase activity"/>
    <property type="evidence" value="ECO:0007669"/>
    <property type="project" value="InterPro"/>
</dbReference>
<reference evidence="8 9" key="1">
    <citation type="submission" date="2015-07" db="EMBL/GenBank/DDBJ databases">
        <title>Genome analysis of myxobacterium Chondromyces crocatus Cm c5 reveals a high potential for natural compound synthesis and the genetic basis for the loss of fruiting body formation.</title>
        <authorList>
            <person name="Zaburannyi N."/>
            <person name="Bunk B."/>
            <person name="Maier J."/>
            <person name="Overmann J."/>
            <person name="Mueller R."/>
        </authorList>
    </citation>
    <scope>NUCLEOTIDE SEQUENCE [LARGE SCALE GENOMIC DNA]</scope>
    <source>
        <strain evidence="8 9">Cm c5</strain>
    </source>
</reference>